<dbReference type="InterPro" id="IPR041492">
    <property type="entry name" value="HAD_2"/>
</dbReference>
<dbReference type="PANTHER" id="PTHR43434:SF1">
    <property type="entry name" value="PHOSPHOGLYCOLATE PHOSPHATASE"/>
    <property type="match status" value="1"/>
</dbReference>
<evidence type="ECO:0000313" key="6">
    <source>
        <dbReference type="Proteomes" id="UP000249417"/>
    </source>
</evidence>
<dbReference type="InterPro" id="IPR023198">
    <property type="entry name" value="PGP-like_dom2"/>
</dbReference>
<dbReference type="EMBL" id="QFQB01000093">
    <property type="protein sequence ID" value="PZQ44425.1"/>
    <property type="molecule type" value="Genomic_DNA"/>
</dbReference>
<evidence type="ECO:0000313" key="5">
    <source>
        <dbReference type="EMBL" id="PZQ44425.1"/>
    </source>
</evidence>
<comment type="catalytic activity">
    <reaction evidence="1">
        <text>2-phosphoglycolate + H2O = glycolate + phosphate</text>
        <dbReference type="Rhea" id="RHEA:14369"/>
        <dbReference type="ChEBI" id="CHEBI:15377"/>
        <dbReference type="ChEBI" id="CHEBI:29805"/>
        <dbReference type="ChEBI" id="CHEBI:43474"/>
        <dbReference type="ChEBI" id="CHEBI:58033"/>
        <dbReference type="EC" id="3.1.3.18"/>
    </reaction>
</comment>
<comment type="caution">
    <text evidence="5">The sequence shown here is derived from an EMBL/GenBank/DDBJ whole genome shotgun (WGS) entry which is preliminary data.</text>
</comment>
<proteinExistence type="inferred from homology"/>
<dbReference type="Pfam" id="PF13419">
    <property type="entry name" value="HAD_2"/>
    <property type="match status" value="1"/>
</dbReference>
<evidence type="ECO:0000256" key="1">
    <source>
        <dbReference type="ARBA" id="ARBA00000830"/>
    </source>
</evidence>
<comment type="pathway">
    <text evidence="2">Organic acid metabolism; glycolate biosynthesis; glycolate from 2-phosphoglycolate: step 1/1.</text>
</comment>
<gene>
    <name evidence="5" type="ORF">DI551_10170</name>
</gene>
<sequence>MKSTRQLFVFNLIGTVFDAKGIYVRAFADACEAHGLNPAMHINEVKAAIGNKRLKEMVSDLFPDMTDEEFKEFQTTCNRIRDDLLVSDCQPFPHVFDAVNYLQSIDHVTALVTGTAGEAVKLLSDKYSLASLFGETNIHSRDLEKDAALNNVQLRERQLSDLQWQHKGLWLSLIGDSVADCVAAYPMYYEFWAFLHDSSDAQELRERTEPDRNFYDYAEFIDRIKGYETTTSLRCNPN</sequence>
<evidence type="ECO:0000256" key="2">
    <source>
        <dbReference type="ARBA" id="ARBA00004818"/>
    </source>
</evidence>
<comment type="similarity">
    <text evidence="3">Belongs to the HAD-like hydrolase superfamily. CbbY/CbbZ/Gph/YieH family.</text>
</comment>
<dbReference type="GO" id="GO:0008967">
    <property type="term" value="F:phosphoglycolate phosphatase activity"/>
    <property type="evidence" value="ECO:0007669"/>
    <property type="project" value="UniProtKB-EC"/>
</dbReference>
<dbReference type="InterPro" id="IPR023214">
    <property type="entry name" value="HAD_sf"/>
</dbReference>
<dbReference type="Gene3D" id="1.10.150.240">
    <property type="entry name" value="Putative phosphatase, domain 2"/>
    <property type="match status" value="1"/>
</dbReference>
<name>A0A2W5N0J2_9BACT</name>
<dbReference type="Proteomes" id="UP000249417">
    <property type="component" value="Unassembled WGS sequence"/>
</dbReference>
<dbReference type="InterPro" id="IPR050155">
    <property type="entry name" value="HAD-like_hydrolase_sf"/>
</dbReference>
<evidence type="ECO:0000256" key="3">
    <source>
        <dbReference type="ARBA" id="ARBA00006171"/>
    </source>
</evidence>
<dbReference type="Gene3D" id="3.40.50.1000">
    <property type="entry name" value="HAD superfamily/HAD-like"/>
    <property type="match status" value="1"/>
</dbReference>
<accession>A0A2W5N0J2</accession>
<reference evidence="5 6" key="1">
    <citation type="submission" date="2017-08" db="EMBL/GenBank/DDBJ databases">
        <title>Infants hospitalized years apart are colonized by the same room-sourced microbial strains.</title>
        <authorList>
            <person name="Brooks B."/>
            <person name="Olm M.R."/>
            <person name="Firek B.A."/>
            <person name="Baker R."/>
            <person name="Thomas B.C."/>
            <person name="Morowitz M.J."/>
            <person name="Banfield J.F."/>
        </authorList>
    </citation>
    <scope>NUCLEOTIDE SEQUENCE [LARGE SCALE GENOMIC DNA]</scope>
    <source>
        <strain evidence="5">S2_005_002_R2_29</strain>
    </source>
</reference>
<dbReference type="InterPro" id="IPR036412">
    <property type="entry name" value="HAD-like_sf"/>
</dbReference>
<dbReference type="GO" id="GO:0006281">
    <property type="term" value="P:DNA repair"/>
    <property type="evidence" value="ECO:0007669"/>
    <property type="project" value="TreeGrafter"/>
</dbReference>
<dbReference type="AlphaFoldDB" id="A0A2W5N0J2"/>
<dbReference type="EC" id="3.1.3.18" evidence="4"/>
<protein>
    <recommendedName>
        <fullName evidence="4">phosphoglycolate phosphatase</fullName>
        <ecNumber evidence="4">3.1.3.18</ecNumber>
    </recommendedName>
</protein>
<dbReference type="GO" id="GO:0005829">
    <property type="term" value="C:cytosol"/>
    <property type="evidence" value="ECO:0007669"/>
    <property type="project" value="TreeGrafter"/>
</dbReference>
<evidence type="ECO:0000256" key="4">
    <source>
        <dbReference type="ARBA" id="ARBA00013078"/>
    </source>
</evidence>
<organism evidence="5 6">
    <name type="scientific">Micavibrio aeruginosavorus</name>
    <dbReference type="NCBI Taxonomy" id="349221"/>
    <lineage>
        <taxon>Bacteria</taxon>
        <taxon>Pseudomonadati</taxon>
        <taxon>Bdellovibrionota</taxon>
        <taxon>Bdellovibrionia</taxon>
        <taxon>Bdellovibrionales</taxon>
        <taxon>Pseudobdellovibrionaceae</taxon>
        <taxon>Micavibrio</taxon>
    </lineage>
</organism>
<dbReference type="SUPFAM" id="SSF56784">
    <property type="entry name" value="HAD-like"/>
    <property type="match status" value="1"/>
</dbReference>
<dbReference type="PANTHER" id="PTHR43434">
    <property type="entry name" value="PHOSPHOGLYCOLATE PHOSPHATASE"/>
    <property type="match status" value="1"/>
</dbReference>